<dbReference type="CDD" id="cd06579">
    <property type="entry name" value="TM_PBP1_transp_AraH_like"/>
    <property type="match status" value="1"/>
</dbReference>
<feature type="transmembrane region" description="Helical" evidence="8">
    <location>
        <begin position="159"/>
        <end position="183"/>
    </location>
</feature>
<keyword evidence="4" id="KW-0997">Cell inner membrane</keyword>
<organism evidence="9 10">
    <name type="scientific">Acidisoma cellulosilyticum</name>
    <dbReference type="NCBI Taxonomy" id="2802395"/>
    <lineage>
        <taxon>Bacteria</taxon>
        <taxon>Pseudomonadati</taxon>
        <taxon>Pseudomonadota</taxon>
        <taxon>Alphaproteobacteria</taxon>
        <taxon>Acetobacterales</taxon>
        <taxon>Acidocellaceae</taxon>
        <taxon>Acidisoma</taxon>
    </lineage>
</organism>
<evidence type="ECO:0000313" key="9">
    <source>
        <dbReference type="EMBL" id="MCB8882553.1"/>
    </source>
</evidence>
<feature type="transmembrane region" description="Helical" evidence="8">
    <location>
        <begin position="68"/>
        <end position="85"/>
    </location>
</feature>
<evidence type="ECO:0000256" key="5">
    <source>
        <dbReference type="ARBA" id="ARBA00022692"/>
    </source>
</evidence>
<keyword evidence="10" id="KW-1185">Reference proteome</keyword>
<dbReference type="PANTHER" id="PTHR32196:SF21">
    <property type="entry name" value="ABC TRANSPORTER PERMEASE PROTEIN YPHD-RELATED"/>
    <property type="match status" value="1"/>
</dbReference>
<feature type="transmembrane region" description="Helical" evidence="8">
    <location>
        <begin position="247"/>
        <end position="265"/>
    </location>
</feature>
<dbReference type="GO" id="GO:0022857">
    <property type="term" value="F:transmembrane transporter activity"/>
    <property type="evidence" value="ECO:0007669"/>
    <property type="project" value="InterPro"/>
</dbReference>
<dbReference type="AlphaFoldDB" id="A0A963Z4F1"/>
<keyword evidence="5 8" id="KW-0812">Transmembrane</keyword>
<sequence>MKIAARRAKLTQEGIVFALAVVLFVAFAVSLHGFVTSGNIVALIRSVSILGMLGLGMGLVVIGRGIDLAMIATMVVAVSWAFSLAQAGMGFGYALLIGAGFVILVGCITGILVAFAEVPAIFTTLAMGLAVYGVGRAYFFKIDVQNVPDNAGAFSFLGVGHVFGVPMPIIAFAVLAVIVWLLLRWTRFGRFVYAMGDNLLAARVAGIPVALLIIAQYVVSGLIAYAAGLVMAASVASMSTRIYNSTMIYDVLLVVVLGGVSLSGGRGNVRSILVGTLLVGVLLDGMTIMDVSYTEQNLVKSIVLLLALVTDSLINPRDEQTAQQQQGDI</sequence>
<dbReference type="EMBL" id="JAESVA010000008">
    <property type="protein sequence ID" value="MCB8882553.1"/>
    <property type="molecule type" value="Genomic_DNA"/>
</dbReference>
<feature type="transmembrane region" description="Helical" evidence="8">
    <location>
        <begin position="15"/>
        <end position="34"/>
    </location>
</feature>
<evidence type="ECO:0000256" key="2">
    <source>
        <dbReference type="ARBA" id="ARBA00022448"/>
    </source>
</evidence>
<dbReference type="GO" id="GO:0005886">
    <property type="term" value="C:plasma membrane"/>
    <property type="evidence" value="ECO:0007669"/>
    <property type="project" value="UniProtKB-SubCell"/>
</dbReference>
<evidence type="ECO:0000313" key="10">
    <source>
        <dbReference type="Proteomes" id="UP000721844"/>
    </source>
</evidence>
<feature type="transmembrane region" description="Helical" evidence="8">
    <location>
        <begin position="91"/>
        <end position="113"/>
    </location>
</feature>
<feature type="transmembrane region" description="Helical" evidence="8">
    <location>
        <begin position="120"/>
        <end position="139"/>
    </location>
</feature>
<gene>
    <name evidence="9" type="ORF">ACELLULO517_20070</name>
</gene>
<keyword evidence="3" id="KW-1003">Cell membrane</keyword>
<accession>A0A963Z4F1</accession>
<evidence type="ECO:0000256" key="6">
    <source>
        <dbReference type="ARBA" id="ARBA00022989"/>
    </source>
</evidence>
<dbReference type="Proteomes" id="UP000721844">
    <property type="component" value="Unassembled WGS sequence"/>
</dbReference>
<evidence type="ECO:0000256" key="4">
    <source>
        <dbReference type="ARBA" id="ARBA00022519"/>
    </source>
</evidence>
<proteinExistence type="predicted"/>
<dbReference type="InterPro" id="IPR001851">
    <property type="entry name" value="ABC_transp_permease"/>
</dbReference>
<feature type="transmembrane region" description="Helical" evidence="8">
    <location>
        <begin position="272"/>
        <end position="292"/>
    </location>
</feature>
<protein>
    <submittedName>
        <fullName evidence="9">ABC transporter permease</fullName>
    </submittedName>
</protein>
<dbReference type="RefSeq" id="WP_227309217.1">
    <property type="nucleotide sequence ID" value="NZ_JAESVA010000008.1"/>
</dbReference>
<name>A0A963Z4F1_9PROT</name>
<evidence type="ECO:0000256" key="7">
    <source>
        <dbReference type="ARBA" id="ARBA00023136"/>
    </source>
</evidence>
<dbReference type="PANTHER" id="PTHR32196">
    <property type="entry name" value="ABC TRANSPORTER PERMEASE PROTEIN YPHD-RELATED-RELATED"/>
    <property type="match status" value="1"/>
</dbReference>
<keyword evidence="2" id="KW-0813">Transport</keyword>
<comment type="subcellular location">
    <subcellularLocation>
        <location evidence="1">Cell membrane</location>
        <topology evidence="1">Multi-pass membrane protein</topology>
    </subcellularLocation>
</comment>
<keyword evidence="6 8" id="KW-1133">Transmembrane helix</keyword>
<feature type="transmembrane region" description="Helical" evidence="8">
    <location>
        <begin position="40"/>
        <end position="61"/>
    </location>
</feature>
<evidence type="ECO:0000256" key="8">
    <source>
        <dbReference type="SAM" id="Phobius"/>
    </source>
</evidence>
<dbReference type="Pfam" id="PF02653">
    <property type="entry name" value="BPD_transp_2"/>
    <property type="match status" value="1"/>
</dbReference>
<keyword evidence="7 8" id="KW-0472">Membrane</keyword>
<comment type="caution">
    <text evidence="9">The sequence shown here is derived from an EMBL/GenBank/DDBJ whole genome shotgun (WGS) entry which is preliminary data.</text>
</comment>
<evidence type="ECO:0000256" key="3">
    <source>
        <dbReference type="ARBA" id="ARBA00022475"/>
    </source>
</evidence>
<evidence type="ECO:0000256" key="1">
    <source>
        <dbReference type="ARBA" id="ARBA00004651"/>
    </source>
</evidence>
<reference evidence="9 10" key="1">
    <citation type="journal article" date="2021" name="Microorganisms">
        <title>Acidisoma silvae sp. nov. and Acidisomacellulosilytica sp. nov., Two Acidophilic Bacteria Isolated from Decaying Wood, Hydrolyzing Cellulose and Producing Poly-3-hydroxybutyrate.</title>
        <authorList>
            <person name="Mieszkin S."/>
            <person name="Pouder E."/>
            <person name="Uroz S."/>
            <person name="Simon-Colin C."/>
            <person name="Alain K."/>
        </authorList>
    </citation>
    <scope>NUCLEOTIDE SEQUENCE [LARGE SCALE GENOMIC DNA]</scope>
    <source>
        <strain evidence="9 10">HW T5.17</strain>
    </source>
</reference>
<feature type="transmembrane region" description="Helical" evidence="8">
    <location>
        <begin position="204"/>
        <end position="227"/>
    </location>
</feature>